<comment type="caution">
    <text evidence="6">The sequence shown here is derived from an EMBL/GenBank/DDBJ whole genome shotgun (WGS) entry which is preliminary data.</text>
</comment>
<feature type="transmembrane region" description="Helical" evidence="5">
    <location>
        <begin position="100"/>
        <end position="132"/>
    </location>
</feature>
<keyword evidence="6" id="KW-0808">Transferase</keyword>
<evidence type="ECO:0000313" key="6">
    <source>
        <dbReference type="EMBL" id="MEX4006012.1"/>
    </source>
</evidence>
<keyword evidence="4 5" id="KW-0472">Membrane</keyword>
<gene>
    <name evidence="6" type="ORF">V1479_01775</name>
</gene>
<keyword evidence="2 5" id="KW-0812">Transmembrane</keyword>
<dbReference type="EC" id="2.1.1.334" evidence="6"/>
<dbReference type="InterPro" id="IPR007318">
    <property type="entry name" value="Phopholipid_MeTrfase"/>
</dbReference>
<proteinExistence type="predicted"/>
<dbReference type="GO" id="GO:0032259">
    <property type="term" value="P:methylation"/>
    <property type="evidence" value="ECO:0007669"/>
    <property type="project" value="UniProtKB-KW"/>
</dbReference>
<dbReference type="EMBL" id="JAZHFV010000001">
    <property type="protein sequence ID" value="MEX4006012.1"/>
    <property type="molecule type" value="Genomic_DNA"/>
</dbReference>
<feature type="transmembrane region" description="Helical" evidence="5">
    <location>
        <begin position="27"/>
        <end position="44"/>
    </location>
</feature>
<dbReference type="Proteomes" id="UP001559025">
    <property type="component" value="Unassembled WGS sequence"/>
</dbReference>
<keyword evidence="7" id="KW-1185">Reference proteome</keyword>
<feature type="transmembrane region" description="Helical" evidence="5">
    <location>
        <begin position="56"/>
        <end position="79"/>
    </location>
</feature>
<keyword evidence="3 5" id="KW-1133">Transmembrane helix</keyword>
<evidence type="ECO:0000256" key="4">
    <source>
        <dbReference type="ARBA" id="ARBA00023136"/>
    </source>
</evidence>
<evidence type="ECO:0000256" key="5">
    <source>
        <dbReference type="SAM" id="Phobius"/>
    </source>
</evidence>
<sequence length="217" mass="24679">MTDTSRHASGQAKSYDELRRYQRRRRYVLALLIGLIFLALLFVRSEAAPGQAMHEYMEWIGGVLILVAILGRTWCTLYIGGRKSAEIVTEGPYSVTRNPLYVFSAIGAAGIGAMTGSIIIALAFAVLTWLAFLAVIQVEERFLEQNFGDPYLRYMEQVPRFFPKPWLFRESEMLAVKPKLLYRTFTDGLFFVLAFPFFELVEGLQEAGVLPVILHVW</sequence>
<dbReference type="PANTHER" id="PTHR12714">
    <property type="entry name" value="PROTEIN-S ISOPRENYLCYSTEINE O-METHYLTRANSFERASE"/>
    <property type="match status" value="1"/>
</dbReference>
<dbReference type="PANTHER" id="PTHR12714:SF9">
    <property type="entry name" value="PROTEIN-S-ISOPRENYLCYSTEINE O-METHYLTRANSFERASE"/>
    <property type="match status" value="1"/>
</dbReference>
<name>A0ABV3WN10_9HYPH</name>
<dbReference type="Pfam" id="PF04191">
    <property type="entry name" value="PEMT"/>
    <property type="match status" value="1"/>
</dbReference>
<protein>
    <submittedName>
        <fullName evidence="6">Isoprenylcysteine carboxylmethyltransferase family protein</fullName>
        <ecNumber evidence="6">2.1.1.100</ecNumber>
        <ecNumber evidence="6">2.1.1.334</ecNumber>
    </submittedName>
</protein>
<reference evidence="6 7" key="1">
    <citation type="submission" date="2024-01" db="EMBL/GenBank/DDBJ databases">
        <title>New evidence supports the origin of RcGTA from prophage.</title>
        <authorList>
            <person name="Xu Y."/>
            <person name="Liu B."/>
            <person name="Chen F."/>
        </authorList>
    </citation>
    <scope>NUCLEOTIDE SEQUENCE [LARGE SCALE GENOMIC DNA]</scope>
    <source>
        <strain evidence="6 7">CBW1107-2</strain>
    </source>
</reference>
<dbReference type="Gene3D" id="1.20.120.1630">
    <property type="match status" value="1"/>
</dbReference>
<keyword evidence="6" id="KW-0489">Methyltransferase</keyword>
<evidence type="ECO:0000313" key="7">
    <source>
        <dbReference type="Proteomes" id="UP001559025"/>
    </source>
</evidence>
<dbReference type="GO" id="GO:0004671">
    <property type="term" value="F:protein C-terminal S-isoprenylcysteine carboxyl O-methyltransferase activity"/>
    <property type="evidence" value="ECO:0007669"/>
    <property type="project" value="UniProtKB-EC"/>
</dbReference>
<dbReference type="RefSeq" id="WP_368801394.1">
    <property type="nucleotide sequence ID" value="NZ_JAZHFV010000001.1"/>
</dbReference>
<accession>A0ABV3WN10</accession>
<evidence type="ECO:0000256" key="2">
    <source>
        <dbReference type="ARBA" id="ARBA00022692"/>
    </source>
</evidence>
<evidence type="ECO:0000256" key="3">
    <source>
        <dbReference type="ARBA" id="ARBA00022989"/>
    </source>
</evidence>
<evidence type="ECO:0000256" key="1">
    <source>
        <dbReference type="ARBA" id="ARBA00004127"/>
    </source>
</evidence>
<comment type="subcellular location">
    <subcellularLocation>
        <location evidence="1">Endomembrane system</location>
        <topology evidence="1">Multi-pass membrane protein</topology>
    </subcellularLocation>
</comment>
<dbReference type="EC" id="2.1.1.100" evidence="6"/>
<organism evidence="6 7">
    <name type="scientific">Neoaquamicrobium sediminum</name>
    <dbReference type="NCBI Taxonomy" id="1849104"/>
    <lineage>
        <taxon>Bacteria</taxon>
        <taxon>Pseudomonadati</taxon>
        <taxon>Pseudomonadota</taxon>
        <taxon>Alphaproteobacteria</taxon>
        <taxon>Hyphomicrobiales</taxon>
        <taxon>Phyllobacteriaceae</taxon>
        <taxon>Neoaquamicrobium</taxon>
    </lineage>
</organism>